<reference evidence="2" key="1">
    <citation type="journal article" date="2019" name="Int. J. Syst. Evol. Microbiol.">
        <title>The Global Catalogue of Microorganisms (GCM) 10K type strain sequencing project: providing services to taxonomists for standard genome sequencing and annotation.</title>
        <authorList>
            <consortium name="The Broad Institute Genomics Platform"/>
            <consortium name="The Broad Institute Genome Sequencing Center for Infectious Disease"/>
            <person name="Wu L."/>
            <person name="Ma J."/>
        </authorList>
    </citation>
    <scope>NUCLEOTIDE SEQUENCE [LARGE SCALE GENOMIC DNA]</scope>
    <source>
        <strain evidence="2">CCM 7756</strain>
    </source>
</reference>
<evidence type="ECO:0000313" key="2">
    <source>
        <dbReference type="Proteomes" id="UP001595637"/>
    </source>
</evidence>
<organism evidence="1 2">
    <name type="scientific">Salinicoccus sesuvii</name>
    <dbReference type="NCBI Taxonomy" id="868281"/>
    <lineage>
        <taxon>Bacteria</taxon>
        <taxon>Bacillati</taxon>
        <taxon>Bacillota</taxon>
        <taxon>Bacilli</taxon>
        <taxon>Bacillales</taxon>
        <taxon>Staphylococcaceae</taxon>
        <taxon>Salinicoccus</taxon>
    </lineage>
</organism>
<comment type="caution">
    <text evidence="1">The sequence shown here is derived from an EMBL/GenBank/DDBJ whole genome shotgun (WGS) entry which is preliminary data.</text>
</comment>
<dbReference type="Pfam" id="PF12691">
    <property type="entry name" value="Phage_tail_terminator_6"/>
    <property type="match status" value="1"/>
</dbReference>
<evidence type="ECO:0000313" key="1">
    <source>
        <dbReference type="EMBL" id="MFC3389338.1"/>
    </source>
</evidence>
<dbReference type="InterPro" id="IPR024411">
    <property type="entry name" value="Tail_terminator_phage"/>
</dbReference>
<dbReference type="EMBL" id="JBHRVQ010000001">
    <property type="protein sequence ID" value="MFC3389338.1"/>
    <property type="molecule type" value="Genomic_DNA"/>
</dbReference>
<protein>
    <submittedName>
        <fullName evidence="1">Minor capsid protein</fullName>
    </submittedName>
</protein>
<dbReference type="RefSeq" id="WP_380656342.1">
    <property type="nucleotide sequence ID" value="NZ_JBHRVQ010000001.1"/>
</dbReference>
<keyword evidence="2" id="KW-1185">Reference proteome</keyword>
<gene>
    <name evidence="1" type="ORF">ACFOEO_12175</name>
</gene>
<name>A0ABV7NA33_9STAP</name>
<sequence>MIHEPLMNILKAEMPDLSWSVNNYRASDDVGAVYNRQGRGASRYEGDIHRPLYQVLIRSSDRGKAELYAYKVQTMLHKYTNDNMIAHLYKSAIPVKRLTIDVMLLENVGGVAFLGAAENNTHEYSINFDATLNILKEEEL</sequence>
<proteinExistence type="predicted"/>
<accession>A0ABV7NA33</accession>
<dbReference type="Proteomes" id="UP001595637">
    <property type="component" value="Unassembled WGS sequence"/>
</dbReference>